<reference evidence="1 2" key="1">
    <citation type="submission" date="2016-04" db="EMBL/GenBank/DDBJ databases">
        <title>Complete genome sequence of Thermococcus pacificus type strain P4.</title>
        <authorList>
            <person name="Oger P.M."/>
        </authorList>
    </citation>
    <scope>NUCLEOTIDE SEQUENCE [LARGE SCALE GENOMIC DNA]</scope>
    <source>
        <strain evidence="1 2">P-4</strain>
    </source>
</reference>
<evidence type="ECO:0000313" key="2">
    <source>
        <dbReference type="Proteomes" id="UP000197418"/>
    </source>
</evidence>
<name>A0A218P689_9EURY</name>
<accession>A0A218P689</accession>
<sequence length="139" mass="15841">MVSFEIRDGKLIITLWDSADMDIISALDQQMSSEFSWCYKVVRIDGEISKKPIFRDDTCDEECPVYGFSPLELTYLGKSGNTGIAWGGIKSVEAGPLTLWVDDDRNLVVSLNRTEHRQVRLDMPLPIERFTVIVLRKVE</sequence>
<organism evidence="1 2">
    <name type="scientific">Thermococcus pacificus</name>
    <dbReference type="NCBI Taxonomy" id="71998"/>
    <lineage>
        <taxon>Archaea</taxon>
        <taxon>Methanobacteriati</taxon>
        <taxon>Methanobacteriota</taxon>
        <taxon>Thermococci</taxon>
        <taxon>Thermococcales</taxon>
        <taxon>Thermococcaceae</taxon>
        <taxon>Thermococcus</taxon>
    </lineage>
</organism>
<evidence type="ECO:0000313" key="1">
    <source>
        <dbReference type="EMBL" id="ASJ06284.1"/>
    </source>
</evidence>
<dbReference type="RefSeq" id="WP_088853546.1">
    <property type="nucleotide sequence ID" value="NZ_CP015102.1"/>
</dbReference>
<proteinExistence type="predicted"/>
<dbReference type="KEGG" id="tpaf:A3L08_02530"/>
<protein>
    <submittedName>
        <fullName evidence="1">Uncharacterized protein</fullName>
    </submittedName>
</protein>
<dbReference type="EMBL" id="CP015102">
    <property type="protein sequence ID" value="ASJ06284.1"/>
    <property type="molecule type" value="Genomic_DNA"/>
</dbReference>
<dbReference type="AlphaFoldDB" id="A0A218P689"/>
<dbReference type="GeneID" id="33315112"/>
<dbReference type="Proteomes" id="UP000197418">
    <property type="component" value="Chromosome"/>
</dbReference>
<keyword evidence="2" id="KW-1185">Reference proteome</keyword>
<gene>
    <name evidence="1" type="ORF">A3L08_02530</name>
</gene>